<evidence type="ECO:0000313" key="3">
    <source>
        <dbReference type="EMBL" id="KAJ7956134.1"/>
    </source>
</evidence>
<feature type="domain" description="Sieve element occlusion C-terminal" evidence="2">
    <location>
        <begin position="459"/>
        <end position="671"/>
    </location>
</feature>
<dbReference type="InterPro" id="IPR027942">
    <property type="entry name" value="SEO_N"/>
</dbReference>
<accession>A0AAD7LDI5</accession>
<dbReference type="PANTHER" id="PTHR33232">
    <property type="entry name" value="PROTEIN SIEVE ELEMENT OCCLUSION B-LIKE"/>
    <property type="match status" value="1"/>
</dbReference>
<evidence type="ECO:0000313" key="4">
    <source>
        <dbReference type="Proteomes" id="UP001163823"/>
    </source>
</evidence>
<name>A0AAD7LDI5_QUISA</name>
<protein>
    <submittedName>
        <fullName evidence="3">Protein SIEVE ELEMENT OCCLUSION B-like</fullName>
    </submittedName>
</protein>
<dbReference type="AlphaFoldDB" id="A0AAD7LDI5"/>
<dbReference type="InterPro" id="IPR039299">
    <property type="entry name" value="SEOA"/>
</dbReference>
<dbReference type="EMBL" id="JARAOO010000009">
    <property type="protein sequence ID" value="KAJ7956134.1"/>
    <property type="molecule type" value="Genomic_DNA"/>
</dbReference>
<dbReference type="GO" id="GO:0010088">
    <property type="term" value="P:phloem development"/>
    <property type="evidence" value="ECO:0007669"/>
    <property type="project" value="InterPro"/>
</dbReference>
<dbReference type="InterPro" id="IPR027944">
    <property type="entry name" value="SEO_C"/>
</dbReference>
<keyword evidence="4" id="KW-1185">Reference proteome</keyword>
<dbReference type="Pfam" id="PF14577">
    <property type="entry name" value="SEO_C"/>
    <property type="match status" value="1"/>
</dbReference>
<organism evidence="3 4">
    <name type="scientific">Quillaja saponaria</name>
    <name type="common">Soap bark tree</name>
    <dbReference type="NCBI Taxonomy" id="32244"/>
    <lineage>
        <taxon>Eukaryota</taxon>
        <taxon>Viridiplantae</taxon>
        <taxon>Streptophyta</taxon>
        <taxon>Embryophyta</taxon>
        <taxon>Tracheophyta</taxon>
        <taxon>Spermatophyta</taxon>
        <taxon>Magnoliopsida</taxon>
        <taxon>eudicotyledons</taxon>
        <taxon>Gunneridae</taxon>
        <taxon>Pentapetalae</taxon>
        <taxon>rosids</taxon>
        <taxon>fabids</taxon>
        <taxon>Fabales</taxon>
        <taxon>Quillajaceae</taxon>
        <taxon>Quillaja</taxon>
    </lineage>
</organism>
<dbReference type="Pfam" id="PF14576">
    <property type="entry name" value="SEO_N"/>
    <property type="match status" value="1"/>
</dbReference>
<proteinExistence type="predicted"/>
<comment type="caution">
    <text evidence="3">The sequence shown here is derived from an EMBL/GenBank/DDBJ whole genome shotgun (WGS) entry which is preliminary data.</text>
</comment>
<sequence>MLSMSGDNAIMKGVQATHVPDGREVDVKPILHNVEDILKLVNTAPTIDGEKGQKVSTLAETTVELPQTERMLETLPFIIHKISSELACKCSGGGGRDAHATTMVLFNTLSSYSWHAKVVLALAAFAVNFGELWLIAQLCAPHPLAKSVALLKPLPDIIENSHSLRPQFEALSKLIKASIEVTKCIVQFKELPSQYISENTPPMSIASASIPIAAYWTIRSIVACASLIASLEGLRNENISSTTEVWELLSLAHKVGYIHGHLKKQILICFECIEVQMQEEPYKLLVHLIKTAPHVDNMKIIKILILGNNKKEEPLPLVDGSSKTRVSLEVLRRKHVLLLISDLDISQEEILLLEKFYKDSRTRHENQYEVVWIPVVDRLNWNEMHQQKFEHVLSTLPWYSVHHPLMIAPEIIKYIKEEWNFLKRLTLVALDPQGTVSSHNARNMLWIWGNLAFPFTGAKEEALWKEETWSLELLIDGIDSTILDWIQEGRFICIYGGEDIEWIRKFTSMAKAGANEAGIPFGMFYVGKSNAKKRMQKTIATFGVEKFSPYFDNLISMWFFWTRIETMLYSKLQYGKSVENDYIMNEVMTILSFDGSDQSWAIYFRGPDEMFRCRGDKVVDTLAKFKNWLVNVGIYPKTLQSEIHCNRLILPKSPGSIAELVVCADCGRPMENPGSTGSNPEIHCNRLILPESQGSIAELVDCADCGRPMENPGSSGSNPEWVVCAECEPRTENYFRYRCCVE</sequence>
<reference evidence="3" key="1">
    <citation type="journal article" date="2023" name="Science">
        <title>Elucidation of the pathway for biosynthesis of saponin adjuvants from the soapbark tree.</title>
        <authorList>
            <person name="Reed J."/>
            <person name="Orme A."/>
            <person name="El-Demerdash A."/>
            <person name="Owen C."/>
            <person name="Martin L.B.B."/>
            <person name="Misra R.C."/>
            <person name="Kikuchi S."/>
            <person name="Rejzek M."/>
            <person name="Martin A.C."/>
            <person name="Harkess A."/>
            <person name="Leebens-Mack J."/>
            <person name="Louveau T."/>
            <person name="Stephenson M.J."/>
            <person name="Osbourn A."/>
        </authorList>
    </citation>
    <scope>NUCLEOTIDE SEQUENCE</scope>
    <source>
        <strain evidence="3">S10</strain>
    </source>
</reference>
<dbReference type="PANTHER" id="PTHR33232:SF20">
    <property type="entry name" value="PROTEIN SIEVE ELEMENT OCCLUSION B-LIKE"/>
    <property type="match status" value="1"/>
</dbReference>
<evidence type="ECO:0000259" key="1">
    <source>
        <dbReference type="Pfam" id="PF14576"/>
    </source>
</evidence>
<evidence type="ECO:0000259" key="2">
    <source>
        <dbReference type="Pfam" id="PF14577"/>
    </source>
</evidence>
<dbReference type="Proteomes" id="UP001163823">
    <property type="component" value="Chromosome 9"/>
</dbReference>
<feature type="domain" description="Sieve element occlusion N-terminal" evidence="1">
    <location>
        <begin position="6"/>
        <end position="291"/>
    </location>
</feature>
<gene>
    <name evidence="3" type="ORF">O6P43_022624</name>
</gene>
<dbReference type="KEGG" id="qsa:O6P43_022624"/>